<protein>
    <submittedName>
        <fullName evidence="2">Uncharacterized protein</fullName>
    </submittedName>
</protein>
<comment type="caution">
    <text evidence="2">The sequence shown here is derived from an EMBL/GenBank/DDBJ whole genome shotgun (WGS) entry which is preliminary data.</text>
</comment>
<dbReference type="AlphaFoldDB" id="A0A0R1UTL5"/>
<proteinExistence type="predicted"/>
<organism evidence="2 3">
    <name type="scientific">Limosilactobacillus equigenerosi DSM 18793 = JCM 14505</name>
    <dbReference type="NCBI Taxonomy" id="1423742"/>
    <lineage>
        <taxon>Bacteria</taxon>
        <taxon>Bacillati</taxon>
        <taxon>Bacillota</taxon>
        <taxon>Bacilli</taxon>
        <taxon>Lactobacillales</taxon>
        <taxon>Lactobacillaceae</taxon>
        <taxon>Limosilactobacillus</taxon>
    </lineage>
</organism>
<dbReference type="PATRIC" id="fig|1423742.4.peg.936"/>
<evidence type="ECO:0000313" key="3">
    <source>
        <dbReference type="Proteomes" id="UP000051084"/>
    </source>
</evidence>
<name>A0A0R1UTL5_9LACO</name>
<sequence length="99" mass="11780">MFNIISYLLIFIYLCLSIYENRLYFFIKNVDDLRLIITNESDLKIKRSLKINRYWNLLSWGLIIAIILLNDRWGFLAADALVLGETLIVINLRNTKRQL</sequence>
<dbReference type="RefSeq" id="WP_054653495.1">
    <property type="nucleotide sequence ID" value="NZ_AZGC01000003.1"/>
</dbReference>
<keyword evidence="1" id="KW-0812">Transmembrane</keyword>
<keyword evidence="1" id="KW-0472">Membrane</keyword>
<gene>
    <name evidence="2" type="ORF">FC21_GL000900</name>
</gene>
<keyword evidence="3" id="KW-1185">Reference proteome</keyword>
<dbReference type="EMBL" id="AZGC01000003">
    <property type="protein sequence ID" value="KRL96528.1"/>
    <property type="molecule type" value="Genomic_DNA"/>
</dbReference>
<evidence type="ECO:0000313" key="2">
    <source>
        <dbReference type="EMBL" id="KRL96528.1"/>
    </source>
</evidence>
<keyword evidence="1" id="KW-1133">Transmembrane helix</keyword>
<dbReference type="STRING" id="417373.GCA_001570685_01296"/>
<feature type="transmembrane region" description="Helical" evidence="1">
    <location>
        <begin position="53"/>
        <end position="69"/>
    </location>
</feature>
<reference evidence="2 3" key="1">
    <citation type="journal article" date="2015" name="Genome Announc.">
        <title>Expanding the biotechnology potential of lactobacilli through comparative genomics of 213 strains and associated genera.</title>
        <authorList>
            <person name="Sun Z."/>
            <person name="Harris H.M."/>
            <person name="McCann A."/>
            <person name="Guo C."/>
            <person name="Argimon S."/>
            <person name="Zhang W."/>
            <person name="Yang X."/>
            <person name="Jeffery I.B."/>
            <person name="Cooney J.C."/>
            <person name="Kagawa T.F."/>
            <person name="Liu W."/>
            <person name="Song Y."/>
            <person name="Salvetti E."/>
            <person name="Wrobel A."/>
            <person name="Rasinkangas P."/>
            <person name="Parkhill J."/>
            <person name="Rea M.C."/>
            <person name="O'Sullivan O."/>
            <person name="Ritari J."/>
            <person name="Douillard F.P."/>
            <person name="Paul Ross R."/>
            <person name="Yang R."/>
            <person name="Briner A.E."/>
            <person name="Felis G.E."/>
            <person name="de Vos W.M."/>
            <person name="Barrangou R."/>
            <person name="Klaenhammer T.R."/>
            <person name="Caufield P.W."/>
            <person name="Cui Y."/>
            <person name="Zhang H."/>
            <person name="O'Toole P.W."/>
        </authorList>
    </citation>
    <scope>NUCLEOTIDE SEQUENCE [LARGE SCALE GENOMIC DNA]</scope>
    <source>
        <strain evidence="2 3">DSM 18793</strain>
    </source>
</reference>
<dbReference type="Proteomes" id="UP000051084">
    <property type="component" value="Unassembled WGS sequence"/>
</dbReference>
<accession>A0A0R1UTL5</accession>
<feature type="transmembrane region" description="Helical" evidence="1">
    <location>
        <begin position="6"/>
        <end position="27"/>
    </location>
</feature>
<evidence type="ECO:0000256" key="1">
    <source>
        <dbReference type="SAM" id="Phobius"/>
    </source>
</evidence>